<dbReference type="PANTHER" id="PTHR45958">
    <property type="entry name" value="RING-TYPE E3 UBIQUITIN TRANSFERASE"/>
    <property type="match status" value="1"/>
</dbReference>
<evidence type="ECO:0000313" key="2">
    <source>
        <dbReference type="EMBL" id="KAJ9563440.1"/>
    </source>
</evidence>
<name>A0AA38TYW3_9ASTR</name>
<evidence type="ECO:0000256" key="1">
    <source>
        <dbReference type="SAM" id="MobiDB-lite"/>
    </source>
</evidence>
<reference evidence="2" key="1">
    <citation type="submission" date="2023-03" db="EMBL/GenBank/DDBJ databases">
        <title>Chromosome-scale reference genome and RAD-based genetic map of yellow starthistle (Centaurea solstitialis) reveal putative structural variation and QTLs associated with invader traits.</title>
        <authorList>
            <person name="Reatini B."/>
            <person name="Cang F.A."/>
            <person name="Jiang Q."/>
            <person name="Mckibben M.T.W."/>
            <person name="Barker M.S."/>
            <person name="Rieseberg L.H."/>
            <person name="Dlugosch K.M."/>
        </authorList>
    </citation>
    <scope>NUCLEOTIDE SEQUENCE</scope>
    <source>
        <strain evidence="2">CAN-66</strain>
        <tissue evidence="2">Leaf</tissue>
    </source>
</reference>
<keyword evidence="3" id="KW-1185">Reference proteome</keyword>
<dbReference type="EMBL" id="JARYMX010000002">
    <property type="protein sequence ID" value="KAJ9563440.1"/>
    <property type="molecule type" value="Genomic_DNA"/>
</dbReference>
<dbReference type="AlphaFoldDB" id="A0AA38TYW3"/>
<organism evidence="2 3">
    <name type="scientific">Centaurea solstitialis</name>
    <name type="common">yellow star-thistle</name>
    <dbReference type="NCBI Taxonomy" id="347529"/>
    <lineage>
        <taxon>Eukaryota</taxon>
        <taxon>Viridiplantae</taxon>
        <taxon>Streptophyta</taxon>
        <taxon>Embryophyta</taxon>
        <taxon>Tracheophyta</taxon>
        <taxon>Spermatophyta</taxon>
        <taxon>Magnoliopsida</taxon>
        <taxon>eudicotyledons</taxon>
        <taxon>Gunneridae</taxon>
        <taxon>Pentapetalae</taxon>
        <taxon>asterids</taxon>
        <taxon>campanulids</taxon>
        <taxon>Asterales</taxon>
        <taxon>Asteraceae</taxon>
        <taxon>Carduoideae</taxon>
        <taxon>Cardueae</taxon>
        <taxon>Centaureinae</taxon>
        <taxon>Centaurea</taxon>
    </lineage>
</organism>
<gene>
    <name evidence="2" type="ORF">OSB04_008600</name>
</gene>
<proteinExistence type="predicted"/>
<comment type="caution">
    <text evidence="2">The sequence shown here is derived from an EMBL/GenBank/DDBJ whole genome shotgun (WGS) entry which is preliminary data.</text>
</comment>
<sequence>MEDKSQSVSVSDADDATCSVTKDPETFSDFSHSTRKLSVILSEFKENKIMEASPIRKAVESLETELQRAKALVASPRYASSPNKRIEEMMGNLGRSIGLVLFASHDVSMTGKEKLEALRREMISVSQFSAASSDSKSDFLEEDDVGISLFKCSRFS</sequence>
<evidence type="ECO:0000313" key="3">
    <source>
        <dbReference type="Proteomes" id="UP001172457"/>
    </source>
</evidence>
<feature type="region of interest" description="Disordered" evidence="1">
    <location>
        <begin position="1"/>
        <end position="29"/>
    </location>
</feature>
<protein>
    <submittedName>
        <fullName evidence="2">Uncharacterized protein</fullName>
    </submittedName>
</protein>
<dbReference type="InterPro" id="IPR052608">
    <property type="entry name" value="U-box_domain_protein"/>
</dbReference>
<dbReference type="Proteomes" id="UP001172457">
    <property type="component" value="Chromosome 2"/>
</dbReference>
<dbReference type="PANTHER" id="PTHR45958:SF12">
    <property type="entry name" value="OS01G0948500 PROTEIN"/>
    <property type="match status" value="1"/>
</dbReference>
<accession>A0AA38TYW3</accession>